<keyword evidence="11" id="KW-1185">Reference proteome</keyword>
<comment type="cofactor">
    <cofactor evidence="8">
        <name>FMN</name>
        <dbReference type="ChEBI" id="CHEBI:58210"/>
    </cofactor>
    <text evidence="8">Binds 1 FMN per subunit.</text>
</comment>
<dbReference type="AlphaFoldDB" id="A0A4R2SV52"/>
<comment type="function">
    <text evidence="8">Part of the MsrPQ system that repairs oxidized periplasmic proteins containing methionine sulfoxide residues (Met-O), using respiratory chain electrons. Thus protects these proteins from oxidative-stress damage caused by reactive species of oxygen and chlorine generated by the host defense mechanisms. MsrPQ is essential for the maintenance of envelope integrity under bleach stress, rescuing a wide series of structurally unrelated periplasmic proteins from methionine oxidation. MsrQ provides electrons for reduction to the reductase catalytic subunit MsrP, using the quinone pool of the respiratory chain.</text>
</comment>
<organism evidence="10 11">
    <name type="scientific">Cricetibacter osteomyelitidis</name>
    <dbReference type="NCBI Taxonomy" id="1521931"/>
    <lineage>
        <taxon>Bacteria</taxon>
        <taxon>Pseudomonadati</taxon>
        <taxon>Pseudomonadota</taxon>
        <taxon>Gammaproteobacteria</taxon>
        <taxon>Pasteurellales</taxon>
        <taxon>Pasteurellaceae</taxon>
        <taxon>Cricetibacter</taxon>
    </lineage>
</organism>
<dbReference type="RefSeq" id="WP_131978256.1">
    <property type="nucleotide sequence ID" value="NZ_SLYB01000024.1"/>
</dbReference>
<gene>
    <name evidence="8" type="primary">msrQ</name>
    <name evidence="10" type="ORF">EDC44_12424</name>
</gene>
<comment type="subunit">
    <text evidence="8">Heterodimer of a catalytic subunit (MsrP) and a heme-binding subunit (MsrQ).</text>
</comment>
<evidence type="ECO:0000256" key="1">
    <source>
        <dbReference type="ARBA" id="ARBA00004141"/>
    </source>
</evidence>
<dbReference type="OrthoDB" id="9788328at2"/>
<keyword evidence="7 8" id="KW-0472">Membrane</keyword>
<evidence type="ECO:0000256" key="5">
    <source>
        <dbReference type="ARBA" id="ARBA00022989"/>
    </source>
</evidence>
<dbReference type="GO" id="GO:0016679">
    <property type="term" value="F:oxidoreductase activity, acting on diphenols and related substances as donors"/>
    <property type="evidence" value="ECO:0007669"/>
    <property type="project" value="TreeGrafter"/>
</dbReference>
<dbReference type="GO" id="GO:0009055">
    <property type="term" value="F:electron transfer activity"/>
    <property type="evidence" value="ECO:0007669"/>
    <property type="project" value="UniProtKB-UniRule"/>
</dbReference>
<dbReference type="InterPro" id="IPR022837">
    <property type="entry name" value="MsrQ-like"/>
</dbReference>
<keyword evidence="6 8" id="KW-0408">Iron</keyword>
<keyword evidence="4 8" id="KW-0812">Transmembrane</keyword>
<keyword evidence="8" id="KW-0479">Metal-binding</keyword>
<evidence type="ECO:0000259" key="9">
    <source>
        <dbReference type="Pfam" id="PF01794"/>
    </source>
</evidence>
<dbReference type="PANTHER" id="PTHR36964">
    <property type="entry name" value="PROTEIN-METHIONINE-SULFOXIDE REDUCTASE HEME-BINDING SUBUNIT MSRQ"/>
    <property type="match status" value="1"/>
</dbReference>
<comment type="cofactor">
    <cofactor evidence="8">
        <name>heme b</name>
        <dbReference type="ChEBI" id="CHEBI:60344"/>
    </cofactor>
    <text evidence="8">Binds 1 heme b (iron(II)-protoporphyrin IX) group per subunit.</text>
</comment>
<dbReference type="GO" id="GO:0020037">
    <property type="term" value="F:heme binding"/>
    <property type="evidence" value="ECO:0007669"/>
    <property type="project" value="UniProtKB-UniRule"/>
</dbReference>
<evidence type="ECO:0000256" key="7">
    <source>
        <dbReference type="ARBA" id="ARBA00023136"/>
    </source>
</evidence>
<comment type="caution">
    <text evidence="10">The sequence shown here is derived from an EMBL/GenBank/DDBJ whole genome shotgun (WGS) entry which is preliminary data.</text>
</comment>
<evidence type="ECO:0000313" key="10">
    <source>
        <dbReference type="EMBL" id="TCP92224.1"/>
    </source>
</evidence>
<keyword evidence="2 8" id="KW-0813">Transport</keyword>
<feature type="transmembrane region" description="Helical" evidence="8">
    <location>
        <begin position="166"/>
        <end position="184"/>
    </location>
</feature>
<evidence type="ECO:0000256" key="4">
    <source>
        <dbReference type="ARBA" id="ARBA00022692"/>
    </source>
</evidence>
<evidence type="ECO:0000313" key="11">
    <source>
        <dbReference type="Proteomes" id="UP000295763"/>
    </source>
</evidence>
<feature type="transmembrane region" description="Helical" evidence="8">
    <location>
        <begin position="110"/>
        <end position="130"/>
    </location>
</feature>
<dbReference type="PANTHER" id="PTHR36964:SF1">
    <property type="entry name" value="PROTEIN-METHIONINE-SULFOXIDE REDUCTASE HEME-BINDING SUBUNIT MSRQ"/>
    <property type="match status" value="1"/>
</dbReference>
<dbReference type="GO" id="GO:0010181">
    <property type="term" value="F:FMN binding"/>
    <property type="evidence" value="ECO:0007669"/>
    <property type="project" value="UniProtKB-UniRule"/>
</dbReference>
<evidence type="ECO:0000256" key="6">
    <source>
        <dbReference type="ARBA" id="ARBA00023004"/>
    </source>
</evidence>
<name>A0A4R2SV52_9PAST</name>
<dbReference type="EMBL" id="SLYB01000024">
    <property type="protein sequence ID" value="TCP92224.1"/>
    <property type="molecule type" value="Genomic_DNA"/>
</dbReference>
<feature type="domain" description="Ferric oxidoreductase" evidence="9">
    <location>
        <begin position="40"/>
        <end position="154"/>
    </location>
</feature>
<keyword evidence="8" id="KW-1003">Cell membrane</keyword>
<comment type="similarity">
    <text evidence="8">Belongs to the MsrQ family.</text>
</comment>
<comment type="caution">
    <text evidence="8">Lacks conserved residue(s) required for the propagation of feature annotation.</text>
</comment>
<keyword evidence="3 8" id="KW-0349">Heme</keyword>
<feature type="transmembrane region" description="Helical" evidence="8">
    <location>
        <begin position="69"/>
        <end position="90"/>
    </location>
</feature>
<keyword evidence="8" id="KW-0288">FMN</keyword>
<feature type="transmembrane region" description="Helical" evidence="8">
    <location>
        <begin position="142"/>
        <end position="160"/>
    </location>
</feature>
<sequence>MIRILVHLGCITPLCWLAAVLFYDTESLGADPIKELQHFLGFTALTILIALFLWRIIAKMFKFNRLLTLHRALGLWTLFYTLLHILSYLILELNLDITLFFSELSERVYLLIGLFSFLALCFITIIAVPFIRNKINVNWLSLHRMSYLALLLAVIHYHLSTKAIKPTVILYAVIIGLIFIFAYYQKKYKLK</sequence>
<keyword evidence="5 8" id="KW-1133">Transmembrane helix</keyword>
<comment type="subcellular location">
    <subcellularLocation>
        <location evidence="8">Cell membrane</location>
        <topology evidence="8">Multi-pass membrane protein</topology>
    </subcellularLocation>
    <subcellularLocation>
        <location evidence="1">Membrane</location>
        <topology evidence="1">Multi-pass membrane protein</topology>
    </subcellularLocation>
</comment>
<dbReference type="Pfam" id="PF01794">
    <property type="entry name" value="Ferric_reduct"/>
    <property type="match status" value="1"/>
</dbReference>
<keyword evidence="8" id="KW-0285">Flavoprotein</keyword>
<evidence type="ECO:0000256" key="8">
    <source>
        <dbReference type="HAMAP-Rule" id="MF_01207"/>
    </source>
</evidence>
<dbReference type="GO" id="GO:0030091">
    <property type="term" value="P:protein repair"/>
    <property type="evidence" value="ECO:0007669"/>
    <property type="project" value="UniProtKB-UniRule"/>
</dbReference>
<proteinExistence type="inferred from homology"/>
<evidence type="ECO:0000256" key="3">
    <source>
        <dbReference type="ARBA" id="ARBA00022617"/>
    </source>
</evidence>
<feature type="transmembrane region" description="Helical" evidence="8">
    <location>
        <begin position="39"/>
        <end position="57"/>
    </location>
</feature>
<protein>
    <recommendedName>
        <fullName evidence="8">Protein-methionine-sulfoxide reductase heme-binding subunit MsrQ</fullName>
    </recommendedName>
    <alternativeName>
        <fullName evidence="8">Flavocytochrome MsrQ</fullName>
    </alternativeName>
</protein>
<reference evidence="10 11" key="1">
    <citation type="submission" date="2019-03" db="EMBL/GenBank/DDBJ databases">
        <title>Genomic Encyclopedia of Type Strains, Phase IV (KMG-IV): sequencing the most valuable type-strain genomes for metagenomic binning, comparative biology and taxonomic classification.</title>
        <authorList>
            <person name="Goeker M."/>
        </authorList>
    </citation>
    <scope>NUCLEOTIDE SEQUENCE [LARGE SCALE GENOMIC DNA]</scope>
    <source>
        <strain evidence="10 11">DSM 28404</strain>
    </source>
</reference>
<dbReference type="Proteomes" id="UP000295763">
    <property type="component" value="Unassembled WGS sequence"/>
</dbReference>
<dbReference type="HAMAP" id="MF_01207">
    <property type="entry name" value="MsrQ"/>
    <property type="match status" value="1"/>
</dbReference>
<keyword evidence="8" id="KW-0249">Electron transport</keyword>
<dbReference type="GO" id="GO:0005886">
    <property type="term" value="C:plasma membrane"/>
    <property type="evidence" value="ECO:0007669"/>
    <property type="project" value="UniProtKB-SubCell"/>
</dbReference>
<accession>A0A4R2SV52</accession>
<dbReference type="InterPro" id="IPR013130">
    <property type="entry name" value="Fe3_Rdtase_TM_dom"/>
</dbReference>
<dbReference type="GO" id="GO:0046872">
    <property type="term" value="F:metal ion binding"/>
    <property type="evidence" value="ECO:0007669"/>
    <property type="project" value="UniProtKB-KW"/>
</dbReference>
<evidence type="ECO:0000256" key="2">
    <source>
        <dbReference type="ARBA" id="ARBA00022448"/>
    </source>
</evidence>